<feature type="chain" id="PRO_5047363495" description="Transporter" evidence="1">
    <location>
        <begin position="30"/>
        <end position="312"/>
    </location>
</feature>
<dbReference type="InterPro" id="IPR025737">
    <property type="entry name" value="FApF"/>
</dbReference>
<comment type="caution">
    <text evidence="2">The sequence shown here is derived from an EMBL/GenBank/DDBJ whole genome shotgun (WGS) entry which is preliminary data.</text>
</comment>
<evidence type="ECO:0008006" key="4">
    <source>
        <dbReference type="Google" id="ProtNLM"/>
    </source>
</evidence>
<sequence length="312" mass="33211">MTKTKSDPRLLVGAAAVVLGFVVCAPANASELWNPYLRGVNEGLAAGATPPPGVYGVLDNYWTDTTVKDNTGHNIPGATANILVEVPIVLWVPGINVLGASYSLAIAQPFDYTSASGITGHTGSGNWGTFNTILIPGQLAWTLPHDYFVKTGLELYLPDASSTMPDLINGKLNNGGLPSGNGYFAVQEDLGLSWLSNGWNISADMHLAEPVTADKTTGYNYMSGDQFSVDYTLAKTIGAWTFGIGAHQMNQITADTLNGVRLTNHMEESYGAGPMVGYQFGGINVLASWDQNIYTKNDVAGTIVNVRLITKF</sequence>
<evidence type="ECO:0000313" key="3">
    <source>
        <dbReference type="Proteomes" id="UP001156641"/>
    </source>
</evidence>
<evidence type="ECO:0000256" key="1">
    <source>
        <dbReference type="SAM" id="SignalP"/>
    </source>
</evidence>
<feature type="signal peptide" evidence="1">
    <location>
        <begin position="1"/>
        <end position="29"/>
    </location>
</feature>
<name>A0ABQ6A947_9PROT</name>
<protein>
    <recommendedName>
        <fullName evidence="4">Transporter</fullName>
    </recommendedName>
</protein>
<gene>
    <name evidence="2" type="ORF">GCM10010909_31070</name>
</gene>
<dbReference type="Pfam" id="PF13557">
    <property type="entry name" value="Phenol_MetA_deg"/>
    <property type="match status" value="1"/>
</dbReference>
<keyword evidence="1" id="KW-0732">Signal</keyword>
<organism evidence="2 3">
    <name type="scientific">Acidocella aquatica</name>
    <dbReference type="NCBI Taxonomy" id="1922313"/>
    <lineage>
        <taxon>Bacteria</taxon>
        <taxon>Pseudomonadati</taxon>
        <taxon>Pseudomonadota</taxon>
        <taxon>Alphaproteobacteria</taxon>
        <taxon>Acetobacterales</taxon>
        <taxon>Acidocellaceae</taxon>
        <taxon>Acidocella</taxon>
    </lineage>
</organism>
<dbReference type="RefSeq" id="WP_284259274.1">
    <property type="nucleotide sequence ID" value="NZ_BSOS01000090.1"/>
</dbReference>
<evidence type="ECO:0000313" key="2">
    <source>
        <dbReference type="EMBL" id="GLR68426.1"/>
    </source>
</evidence>
<proteinExistence type="predicted"/>
<reference evidence="3" key="1">
    <citation type="journal article" date="2019" name="Int. J. Syst. Evol. Microbiol.">
        <title>The Global Catalogue of Microorganisms (GCM) 10K type strain sequencing project: providing services to taxonomists for standard genome sequencing and annotation.</title>
        <authorList>
            <consortium name="The Broad Institute Genomics Platform"/>
            <consortium name="The Broad Institute Genome Sequencing Center for Infectious Disease"/>
            <person name="Wu L."/>
            <person name="Ma J."/>
        </authorList>
    </citation>
    <scope>NUCLEOTIDE SEQUENCE [LARGE SCALE GENOMIC DNA]</scope>
    <source>
        <strain evidence="3">NBRC 112502</strain>
    </source>
</reference>
<dbReference type="Proteomes" id="UP001156641">
    <property type="component" value="Unassembled WGS sequence"/>
</dbReference>
<dbReference type="EMBL" id="BSOS01000090">
    <property type="protein sequence ID" value="GLR68426.1"/>
    <property type="molecule type" value="Genomic_DNA"/>
</dbReference>
<accession>A0ABQ6A947</accession>
<keyword evidence="3" id="KW-1185">Reference proteome</keyword>